<dbReference type="Pfam" id="PF07714">
    <property type="entry name" value="PK_Tyr_Ser-Thr"/>
    <property type="match status" value="1"/>
</dbReference>
<dbReference type="Pfam" id="PF00069">
    <property type="entry name" value="Pkinase"/>
    <property type="match status" value="1"/>
</dbReference>
<keyword evidence="7" id="KW-0812">Transmembrane</keyword>
<gene>
    <name evidence="20" type="ORF">CDL12_16481</name>
</gene>
<dbReference type="AlphaFoldDB" id="A0A2G9H0X4"/>
<evidence type="ECO:0000256" key="10">
    <source>
        <dbReference type="ARBA" id="ARBA00022777"/>
    </source>
</evidence>
<dbReference type="FunFam" id="1.10.510.10:FF:000240">
    <property type="entry name" value="Lectin-domain containing receptor kinase A4.3"/>
    <property type="match status" value="1"/>
</dbReference>
<keyword evidence="5 20" id="KW-0723">Serine/threonine-protein kinase</keyword>
<evidence type="ECO:0000256" key="15">
    <source>
        <dbReference type="ARBA" id="ARBA00023180"/>
    </source>
</evidence>
<evidence type="ECO:0000313" key="21">
    <source>
        <dbReference type="Proteomes" id="UP000231279"/>
    </source>
</evidence>
<dbReference type="PANTHER" id="PTHR47989:SF62">
    <property type="entry name" value="OS05G0423500 PROTEIN"/>
    <property type="match status" value="1"/>
</dbReference>
<evidence type="ECO:0000256" key="9">
    <source>
        <dbReference type="ARBA" id="ARBA00022741"/>
    </source>
</evidence>
<keyword evidence="17" id="KW-0175">Coiled coil</keyword>
<evidence type="ECO:0000256" key="16">
    <source>
        <dbReference type="PROSITE-ProRule" id="PRU10141"/>
    </source>
</evidence>
<comment type="subcellular location">
    <subcellularLocation>
        <location evidence="1">Cell membrane</location>
        <topology evidence="1">Single-pass type I membrane protein</topology>
    </subcellularLocation>
</comment>
<evidence type="ECO:0000256" key="14">
    <source>
        <dbReference type="ARBA" id="ARBA00023170"/>
    </source>
</evidence>
<keyword evidence="6 20" id="KW-0808">Transferase</keyword>
<evidence type="ECO:0000259" key="19">
    <source>
        <dbReference type="PROSITE" id="PS50011"/>
    </source>
</evidence>
<dbReference type="PANTHER" id="PTHR47989">
    <property type="entry name" value="OS01G0750732 PROTEIN"/>
    <property type="match status" value="1"/>
</dbReference>
<dbReference type="InterPro" id="IPR001245">
    <property type="entry name" value="Ser-Thr/Tyr_kinase_cat_dom"/>
</dbReference>
<keyword evidence="13" id="KW-0472">Membrane</keyword>
<comment type="similarity">
    <text evidence="3">In the C-terminal section; belongs to the protein kinase superfamily. Ser/Thr protein kinase family.</text>
</comment>
<comment type="similarity">
    <text evidence="2">In the N-terminal section; belongs to the leguminous lectin family.</text>
</comment>
<feature type="binding site" evidence="16">
    <location>
        <position position="478"/>
    </location>
    <ligand>
        <name>ATP</name>
        <dbReference type="ChEBI" id="CHEBI:30616"/>
    </ligand>
</feature>
<comment type="caution">
    <text evidence="20">The sequence shown here is derived from an EMBL/GenBank/DDBJ whole genome shotgun (WGS) entry which is preliminary data.</text>
</comment>
<evidence type="ECO:0000256" key="18">
    <source>
        <dbReference type="SAM" id="SignalP"/>
    </source>
</evidence>
<dbReference type="PROSITE" id="PS00107">
    <property type="entry name" value="PROTEIN_KINASE_ATP"/>
    <property type="match status" value="1"/>
</dbReference>
<dbReference type="Gene3D" id="1.10.510.10">
    <property type="entry name" value="Transferase(Phosphotransferase) domain 1"/>
    <property type="match status" value="1"/>
</dbReference>
<keyword evidence="8 18" id="KW-0732">Signal</keyword>
<dbReference type="GO" id="GO:0004674">
    <property type="term" value="F:protein serine/threonine kinase activity"/>
    <property type="evidence" value="ECO:0007669"/>
    <property type="project" value="UniProtKB-KW"/>
</dbReference>
<dbReference type="SUPFAM" id="SSF56112">
    <property type="entry name" value="Protein kinase-like (PK-like)"/>
    <property type="match status" value="2"/>
</dbReference>
<feature type="coiled-coil region" evidence="17">
    <location>
        <begin position="724"/>
        <end position="754"/>
    </location>
</feature>
<dbReference type="GO" id="GO:0005886">
    <property type="term" value="C:plasma membrane"/>
    <property type="evidence" value="ECO:0007669"/>
    <property type="project" value="UniProtKB-SubCell"/>
</dbReference>
<dbReference type="InterPro" id="IPR008271">
    <property type="entry name" value="Ser/Thr_kinase_AS"/>
</dbReference>
<dbReference type="EMBL" id="NKXS01003079">
    <property type="protein sequence ID" value="PIN10920.1"/>
    <property type="molecule type" value="Genomic_DNA"/>
</dbReference>
<evidence type="ECO:0000256" key="8">
    <source>
        <dbReference type="ARBA" id="ARBA00022729"/>
    </source>
</evidence>
<dbReference type="PROSITE" id="PS00108">
    <property type="entry name" value="PROTEIN_KINASE_ST"/>
    <property type="match status" value="1"/>
</dbReference>
<dbReference type="CDD" id="cd14066">
    <property type="entry name" value="STKc_IRAK"/>
    <property type="match status" value="1"/>
</dbReference>
<dbReference type="STRING" id="429701.A0A2G9H0X4"/>
<evidence type="ECO:0000256" key="6">
    <source>
        <dbReference type="ARBA" id="ARBA00022679"/>
    </source>
</evidence>
<feature type="domain" description="Protein kinase" evidence="19">
    <location>
        <begin position="449"/>
        <end position="728"/>
    </location>
</feature>
<keyword evidence="9 16" id="KW-0547">Nucleotide-binding</keyword>
<dbReference type="Gene3D" id="3.30.200.20">
    <property type="entry name" value="Phosphorylase Kinase, domain 1"/>
    <property type="match status" value="2"/>
</dbReference>
<dbReference type="InterPro" id="IPR011009">
    <property type="entry name" value="Kinase-like_dom_sf"/>
</dbReference>
<evidence type="ECO:0000256" key="1">
    <source>
        <dbReference type="ARBA" id="ARBA00004251"/>
    </source>
</evidence>
<accession>A0A2G9H0X4</accession>
<dbReference type="EC" id="2.7.11.1" evidence="20"/>
<evidence type="ECO:0000256" key="5">
    <source>
        <dbReference type="ARBA" id="ARBA00022527"/>
    </source>
</evidence>
<evidence type="ECO:0000256" key="3">
    <source>
        <dbReference type="ARBA" id="ARBA00010217"/>
    </source>
</evidence>
<organism evidence="20 21">
    <name type="scientific">Handroanthus impetiginosus</name>
    <dbReference type="NCBI Taxonomy" id="429701"/>
    <lineage>
        <taxon>Eukaryota</taxon>
        <taxon>Viridiplantae</taxon>
        <taxon>Streptophyta</taxon>
        <taxon>Embryophyta</taxon>
        <taxon>Tracheophyta</taxon>
        <taxon>Spermatophyta</taxon>
        <taxon>Magnoliopsida</taxon>
        <taxon>eudicotyledons</taxon>
        <taxon>Gunneridae</taxon>
        <taxon>Pentapetalae</taxon>
        <taxon>asterids</taxon>
        <taxon>lamiids</taxon>
        <taxon>Lamiales</taxon>
        <taxon>Bignoniaceae</taxon>
        <taxon>Crescentiina</taxon>
        <taxon>Tabebuia alliance</taxon>
        <taxon>Handroanthus</taxon>
    </lineage>
</organism>
<evidence type="ECO:0000256" key="4">
    <source>
        <dbReference type="ARBA" id="ARBA00022475"/>
    </source>
</evidence>
<evidence type="ECO:0000256" key="7">
    <source>
        <dbReference type="ARBA" id="ARBA00022692"/>
    </source>
</evidence>
<evidence type="ECO:0000256" key="11">
    <source>
        <dbReference type="ARBA" id="ARBA00022840"/>
    </source>
</evidence>
<feature type="signal peptide" evidence="18">
    <location>
        <begin position="1"/>
        <end position="20"/>
    </location>
</feature>
<keyword evidence="21" id="KW-1185">Reference proteome</keyword>
<proteinExistence type="inferred from homology"/>
<evidence type="ECO:0000313" key="20">
    <source>
        <dbReference type="EMBL" id="PIN10920.1"/>
    </source>
</evidence>
<reference evidence="21" key="1">
    <citation type="journal article" date="2018" name="Gigascience">
        <title>Genome assembly of the Pink Ipe (Handroanthus impetiginosus, Bignoniaceae), a highly valued, ecologically keystone Neotropical timber forest tree.</title>
        <authorList>
            <person name="Silva-Junior O.B."/>
            <person name="Grattapaglia D."/>
            <person name="Novaes E."/>
            <person name="Collevatti R.G."/>
        </authorList>
    </citation>
    <scope>NUCLEOTIDE SEQUENCE [LARGE SCALE GENOMIC DNA]</scope>
    <source>
        <strain evidence="21">cv. UFG-1</strain>
    </source>
</reference>
<keyword evidence="4" id="KW-1003">Cell membrane</keyword>
<dbReference type="PROSITE" id="PS50011">
    <property type="entry name" value="PROTEIN_KINASE_DOM"/>
    <property type="match status" value="2"/>
</dbReference>
<evidence type="ECO:0000256" key="2">
    <source>
        <dbReference type="ARBA" id="ARBA00008536"/>
    </source>
</evidence>
<keyword evidence="11 16" id="KW-0067">ATP-binding</keyword>
<keyword evidence="15" id="KW-0325">Glycoprotein</keyword>
<evidence type="ECO:0000256" key="12">
    <source>
        <dbReference type="ARBA" id="ARBA00022989"/>
    </source>
</evidence>
<dbReference type="FunFam" id="3.30.200.20:FF:000039">
    <property type="entry name" value="receptor-like protein kinase FERONIA"/>
    <property type="match status" value="1"/>
</dbReference>
<feature type="chain" id="PRO_5013728751" evidence="18">
    <location>
        <begin position="21"/>
        <end position="1005"/>
    </location>
</feature>
<name>A0A2G9H0X4_9LAMI</name>
<evidence type="ECO:0000256" key="13">
    <source>
        <dbReference type="ARBA" id="ARBA00023136"/>
    </source>
</evidence>
<sequence length="1005" mass="112219">MNLYPLSVALLFLCFLTAAGESPTHFTGEVSINCGSSGTSAALDGREWLGDVKPKFSSMLQIKGSSSTTATAIHKFIYAAAVPHRTARISRSKFSYEFQVSPGQKVIRLYFHPTLYKGFKGFQDLFTVESGPFTLLSNFSASLTAHALGMNSFVKEFCLNVQENGRLSIGFSPSSLDAYAFINGIEIISVPASLSYFQGGDIGVQVVGHKSPVYLEYNTALEVIHRMSIKQSSVRSAGDFDGIFPMWATRRAKKDKSSTWKIPVDMGFRYLIRLHFSELGLKIAETDDVIFKVLINEMVADTNIDIVKERNDDNIPWYRDYMLLMRGNKKEGKRHLLISLQSYDELIDGHGLLAGFEIFKLSNPDNSLASPNPFPPSQDSPSLLWVLGHRNAIATVAITIIALVNIIVHKSRETWEASRTEEENKPSARAERQCRRFSFAEIQLATENFSDALLIGKGGFGRVYKGLIDKGQNIVAVKRLKLSSSQGSHEFLTEIEMLSQLRHVNLVSLIGYCNEHGEMILVYDYMACGTLADHLYKLQRESSNCCSLTWKQRLDICIGAGRGLDYLHTGHGIIHRDVKASNILLDENFVAKVSDFGLAKPEDGRKLKSYVSTKVKGTFGYLDPYYFNTQKLTRKSDTYAFGVVLLEVLCGRPAVVSRVAENEHILSKWALDYIRKGEVDQIIASNLRDEISSDSLKTFVGVAERCLCHEPKNRPTMSQVVLQLESALEQQENKEQLESALEQQENKELVALNETTGAFDDSCHCNDEINLLAVNKGKLKIASSDEQHQTNSKVVNSELLSGRKDGRRATILKPLRLWPRDGFWNRVKPSKKNKLSSYGVLEIVTIAKTCEEISAADIKLAKFDWNKIAAATNNFSYSNQVGEGGFGPVYKAALPKGQVVAVKSLSPSSVKGLKEFKNEILLVQNLRHQNIIKLLGYCFHKQEKFLVYEFMENGSLMENLLVVSALQNHNGDCSRTCLSTSRFTAETNSQRSENQQYFSGFSDES</sequence>
<dbReference type="GO" id="GO:0002229">
    <property type="term" value="P:defense response to oomycetes"/>
    <property type="evidence" value="ECO:0007669"/>
    <property type="project" value="UniProtKB-ARBA"/>
</dbReference>
<dbReference type="FunFam" id="2.60.120.430:FF:000003">
    <property type="entry name" value="FERONIA receptor-like kinase"/>
    <property type="match status" value="1"/>
</dbReference>
<feature type="domain" description="Protein kinase" evidence="19">
    <location>
        <begin position="875"/>
        <end position="1005"/>
    </location>
</feature>
<dbReference type="Gene3D" id="2.60.120.430">
    <property type="entry name" value="Galactose-binding lectin"/>
    <property type="match status" value="2"/>
</dbReference>
<dbReference type="Proteomes" id="UP000231279">
    <property type="component" value="Unassembled WGS sequence"/>
</dbReference>
<dbReference type="InterPro" id="IPR017441">
    <property type="entry name" value="Protein_kinase_ATP_BS"/>
</dbReference>
<dbReference type="OrthoDB" id="1720310at2759"/>
<dbReference type="FunFam" id="3.30.200.20:FF:000217">
    <property type="entry name" value="probable LRR receptor-like serine/threonine-protein kinase At1g53430"/>
    <property type="match status" value="1"/>
</dbReference>
<dbReference type="GO" id="GO:0005524">
    <property type="term" value="F:ATP binding"/>
    <property type="evidence" value="ECO:0007669"/>
    <property type="project" value="UniProtKB-UniRule"/>
</dbReference>
<evidence type="ECO:0000256" key="17">
    <source>
        <dbReference type="SAM" id="Coils"/>
    </source>
</evidence>
<keyword evidence="14" id="KW-0675">Receptor</keyword>
<dbReference type="InterPro" id="IPR000719">
    <property type="entry name" value="Prot_kinase_dom"/>
</dbReference>
<protein>
    <submittedName>
        <fullName evidence="20">Serine/threonine protein kinase</fullName>
        <ecNumber evidence="20">2.7.11.1</ecNumber>
    </submittedName>
</protein>
<dbReference type="SMART" id="SM00220">
    <property type="entry name" value="S_TKc"/>
    <property type="match status" value="1"/>
</dbReference>
<keyword evidence="10 20" id="KW-0418">Kinase</keyword>
<keyword evidence="12" id="KW-1133">Transmembrane helix</keyword>